<feature type="binding site" evidence="11">
    <location>
        <position position="161"/>
    </location>
    <ligand>
        <name>Mn(2+)</name>
        <dbReference type="ChEBI" id="CHEBI:29035"/>
        <label>2</label>
    </ligand>
</feature>
<comment type="cofactor">
    <cofactor evidence="11">
        <name>Mn(2+)</name>
        <dbReference type="ChEBI" id="CHEBI:29035"/>
    </cofactor>
    <text evidence="11">Binds 2 manganese ions per subunit.</text>
</comment>
<dbReference type="GO" id="GO:0030145">
    <property type="term" value="F:manganese ion binding"/>
    <property type="evidence" value="ECO:0007669"/>
    <property type="project" value="TreeGrafter"/>
</dbReference>
<evidence type="ECO:0000256" key="8">
    <source>
        <dbReference type="ARBA" id="ARBA00047746"/>
    </source>
</evidence>
<evidence type="ECO:0000256" key="5">
    <source>
        <dbReference type="ARBA" id="ARBA00022800"/>
    </source>
</evidence>
<feature type="binding site" evidence="11">
    <location>
        <position position="143"/>
    </location>
    <ligand>
        <name>Mn(2+)</name>
        <dbReference type="ChEBI" id="CHEBI:29035"/>
        <label>1</label>
    </ligand>
</feature>
<dbReference type="GO" id="GO:0003909">
    <property type="term" value="F:DNA ligase activity"/>
    <property type="evidence" value="ECO:0007669"/>
    <property type="project" value="TreeGrafter"/>
</dbReference>
<dbReference type="GO" id="GO:0005525">
    <property type="term" value="F:GTP binding"/>
    <property type="evidence" value="ECO:0007669"/>
    <property type="project" value="UniProtKB-KW"/>
</dbReference>
<proteinExistence type="predicted"/>
<evidence type="ECO:0000313" key="12">
    <source>
        <dbReference type="EMBL" id="KAB4241160.1"/>
    </source>
</evidence>
<dbReference type="PANTHER" id="PTHR43749">
    <property type="entry name" value="RNA-SPLICING LIGASE RTCB"/>
    <property type="match status" value="1"/>
</dbReference>
<evidence type="ECO:0000256" key="7">
    <source>
        <dbReference type="ARBA" id="ARBA00023211"/>
    </source>
</evidence>
<dbReference type="EMBL" id="WCTL01000001">
    <property type="protein sequence ID" value="KAB4241160.1"/>
    <property type="molecule type" value="Genomic_DNA"/>
</dbReference>
<keyword evidence="7 11" id="KW-0464">Manganese</keyword>
<protein>
    <recommendedName>
        <fullName evidence="1">3'-phosphate/5'-hydroxy nucleic acid ligase</fullName>
        <ecNumber evidence="1">6.5.1.8</ecNumber>
    </recommendedName>
</protein>
<dbReference type="InterPro" id="IPR001233">
    <property type="entry name" value="RtcB"/>
</dbReference>
<keyword evidence="4 10" id="KW-0547">Nucleotide-binding</keyword>
<evidence type="ECO:0000256" key="9">
    <source>
        <dbReference type="PIRSR" id="PIRSR601233-1"/>
    </source>
</evidence>
<evidence type="ECO:0000256" key="11">
    <source>
        <dbReference type="PIRSR" id="PIRSR601233-3"/>
    </source>
</evidence>
<feature type="binding site" evidence="10">
    <location>
        <begin position="271"/>
        <end position="272"/>
    </location>
    <ligand>
        <name>GMP</name>
        <dbReference type="ChEBI" id="CHEBI:58115"/>
    </ligand>
</feature>
<gene>
    <name evidence="12" type="ORF">GAP47_00615</name>
</gene>
<evidence type="ECO:0000256" key="6">
    <source>
        <dbReference type="ARBA" id="ARBA00023134"/>
    </source>
</evidence>
<feature type="binding site" evidence="10">
    <location>
        <begin position="142"/>
        <end position="146"/>
    </location>
    <ligand>
        <name>GMP</name>
        <dbReference type="ChEBI" id="CHEBI:58115"/>
    </ligand>
</feature>
<sequence length="395" mass="44251">MRIIRTHSGKEVKIFAETFENEAYDQIKRLANYPAYENSIIRIMPDSHAGKGCTVGTTMTITDKVTPNLVGVDIGCGMLTVELADQYIDCEKLDSVIREMVPNGFNIHDTQKANFDFSNLRCAKQVDLNRAYLSLGTLGGGNHFIEVDYSERNHRYYLVIHSGSRKLGGDVCKHYQNLAANTESDRAIEVRNTIARLKAEGRERDIQEAIKNISIPGKNKELAHLSGGDFHDYINDMAIVQRFAVLNRATMAAIIIKGMGFTEVNRFETIHNYIDFSRMILRKGAVSAELGEKLLIPINMRDGSLICVGKGNLDWNYSAPHGAGRLMSRSKAKELLSMEEYQESMNGIYTTSVSRATIDEAPQAYKSMEEIKNAITDTVEIIDTIKPIYNFKASD</sequence>
<keyword evidence="2" id="KW-0436">Ligase</keyword>
<dbReference type="EC" id="6.5.1.8" evidence="1"/>
<keyword evidence="3 11" id="KW-0479">Metal-binding</keyword>
<evidence type="ECO:0000256" key="3">
    <source>
        <dbReference type="ARBA" id="ARBA00022723"/>
    </source>
</evidence>
<feature type="binding site" evidence="11">
    <location>
        <position position="271"/>
    </location>
    <ligand>
        <name>Mn(2+)</name>
        <dbReference type="ChEBI" id="CHEBI:29035"/>
        <label>2</label>
    </ligand>
</feature>
<dbReference type="InterPro" id="IPR036025">
    <property type="entry name" value="RtcB-like_sf"/>
</dbReference>
<evidence type="ECO:0000313" key="13">
    <source>
        <dbReference type="Proteomes" id="UP000462376"/>
    </source>
</evidence>
<dbReference type="GO" id="GO:0042245">
    <property type="term" value="P:RNA repair"/>
    <property type="evidence" value="ECO:0007669"/>
    <property type="project" value="UniProtKB-KW"/>
</dbReference>
<comment type="catalytic activity">
    <reaction evidence="8">
        <text>a 3'-end 3'-phospho-ribonucleotide-RNA + a 5'-end dephospho-ribonucleoside-RNA + GTP = a ribonucleotidyl-ribonucleotide-RNA + GMP + diphosphate</text>
        <dbReference type="Rhea" id="RHEA:68076"/>
        <dbReference type="Rhea" id="RHEA-COMP:10463"/>
        <dbReference type="Rhea" id="RHEA-COMP:13936"/>
        <dbReference type="Rhea" id="RHEA-COMP:17355"/>
        <dbReference type="ChEBI" id="CHEBI:33019"/>
        <dbReference type="ChEBI" id="CHEBI:37565"/>
        <dbReference type="ChEBI" id="CHEBI:58115"/>
        <dbReference type="ChEBI" id="CHEBI:83062"/>
        <dbReference type="ChEBI" id="CHEBI:138284"/>
        <dbReference type="ChEBI" id="CHEBI:173118"/>
        <dbReference type="EC" id="6.5.1.8"/>
    </reaction>
</comment>
<evidence type="ECO:0000256" key="2">
    <source>
        <dbReference type="ARBA" id="ARBA00022598"/>
    </source>
</evidence>
<feature type="binding site" evidence="10">
    <location>
        <begin position="297"/>
        <end position="300"/>
    </location>
    <ligand>
        <name>GMP</name>
        <dbReference type="ChEBI" id="CHEBI:58115"/>
    </ligand>
</feature>
<feature type="active site" description="GMP-histidine intermediate" evidence="9">
    <location>
        <position position="321"/>
    </location>
</feature>
<dbReference type="Proteomes" id="UP000462376">
    <property type="component" value="Unassembled WGS sequence"/>
</dbReference>
<dbReference type="Gene3D" id="3.90.1860.10">
    <property type="entry name" value="tRNA-splicing ligase RtcB"/>
    <property type="match status" value="1"/>
</dbReference>
<dbReference type="GO" id="GO:0006281">
    <property type="term" value="P:DNA repair"/>
    <property type="evidence" value="ECO:0007669"/>
    <property type="project" value="TreeGrafter"/>
</dbReference>
<comment type="caution">
    <text evidence="12">The sequence shown here is derived from an EMBL/GenBank/DDBJ whole genome shotgun (WGS) entry which is preliminary data.</text>
</comment>
<dbReference type="Pfam" id="PF01139">
    <property type="entry name" value="RtcB"/>
    <property type="match status" value="2"/>
</dbReference>
<dbReference type="SUPFAM" id="SSF103365">
    <property type="entry name" value="Hypothetical protein PH1602"/>
    <property type="match status" value="1"/>
</dbReference>
<dbReference type="PANTHER" id="PTHR43749:SF2">
    <property type="entry name" value="RNA-SPLICING LIGASE RTCB"/>
    <property type="match status" value="1"/>
</dbReference>
<dbReference type="GeneID" id="79858343"/>
<evidence type="ECO:0000256" key="1">
    <source>
        <dbReference type="ARBA" id="ARBA00012726"/>
    </source>
</evidence>
<feature type="binding site" evidence="10">
    <location>
        <begin position="321"/>
        <end position="324"/>
    </location>
    <ligand>
        <name>GMP</name>
        <dbReference type="ChEBI" id="CHEBI:58115"/>
    </ligand>
</feature>
<dbReference type="InterPro" id="IPR052915">
    <property type="entry name" value="RtcB-like"/>
</dbReference>
<accession>A0A139KBW9</accession>
<keyword evidence="6 10" id="KW-0342">GTP-binding</keyword>
<reference evidence="12 13" key="1">
    <citation type="journal article" date="2019" name="Nat. Med.">
        <title>A library of human gut bacterial isolates paired with longitudinal multiomics data enables mechanistic microbiome research.</title>
        <authorList>
            <person name="Poyet M."/>
            <person name="Groussin M."/>
            <person name="Gibbons S.M."/>
            <person name="Avila-Pacheco J."/>
            <person name="Jiang X."/>
            <person name="Kearney S.M."/>
            <person name="Perrotta A.R."/>
            <person name="Berdy B."/>
            <person name="Zhao S."/>
            <person name="Lieberman T.D."/>
            <person name="Swanson P.K."/>
            <person name="Smith M."/>
            <person name="Roesemann S."/>
            <person name="Alexander J.E."/>
            <person name="Rich S.A."/>
            <person name="Livny J."/>
            <person name="Vlamakis H."/>
            <person name="Clish C."/>
            <person name="Bullock K."/>
            <person name="Deik A."/>
            <person name="Scott J."/>
            <person name="Pierce K.A."/>
            <person name="Xavier R.J."/>
            <person name="Alm E.J."/>
        </authorList>
    </citation>
    <scope>NUCLEOTIDE SEQUENCE [LARGE SCALE GENOMIC DNA]</scope>
    <source>
        <strain evidence="12 13">BIOML-A5</strain>
    </source>
</reference>
<feature type="binding site" evidence="10">
    <location>
        <position position="304"/>
    </location>
    <ligand>
        <name>GMP</name>
        <dbReference type="ChEBI" id="CHEBI:58115"/>
    </ligand>
</feature>
<organism evidence="12 13">
    <name type="scientific">Bacteroides uniformis</name>
    <dbReference type="NCBI Taxonomy" id="820"/>
    <lineage>
        <taxon>Bacteria</taxon>
        <taxon>Pseudomonadati</taxon>
        <taxon>Bacteroidota</taxon>
        <taxon>Bacteroidia</taxon>
        <taxon>Bacteroidales</taxon>
        <taxon>Bacteroidaceae</taxon>
        <taxon>Bacteroides</taxon>
    </lineage>
</organism>
<dbReference type="AlphaFoldDB" id="A0A139KBW9"/>
<dbReference type="GO" id="GO:0006396">
    <property type="term" value="P:RNA processing"/>
    <property type="evidence" value="ECO:0007669"/>
    <property type="project" value="InterPro"/>
</dbReference>
<dbReference type="RefSeq" id="WP_061411656.1">
    <property type="nucleotide sequence ID" value="NZ_CAXTQO010000004.1"/>
</dbReference>
<evidence type="ECO:0000256" key="4">
    <source>
        <dbReference type="ARBA" id="ARBA00022741"/>
    </source>
</evidence>
<feature type="binding site" evidence="11">
    <location>
        <position position="73"/>
    </location>
    <ligand>
        <name>Mn(2+)</name>
        <dbReference type="ChEBI" id="CHEBI:29035"/>
        <label>1</label>
    </ligand>
</feature>
<dbReference type="GO" id="GO:0170057">
    <property type="term" value="F:RNA ligase (GTP) activity"/>
    <property type="evidence" value="ECO:0007669"/>
    <property type="project" value="UniProtKB-EC"/>
</dbReference>
<name>A0A139KBW9_BACUN</name>
<keyword evidence="5" id="KW-0692">RNA repair</keyword>
<evidence type="ECO:0000256" key="10">
    <source>
        <dbReference type="PIRSR" id="PIRSR601233-2"/>
    </source>
</evidence>